<feature type="transmembrane region" description="Helical" evidence="1">
    <location>
        <begin position="252"/>
        <end position="274"/>
    </location>
</feature>
<dbReference type="AlphaFoldDB" id="A0A2N5ZI52"/>
<name>A0A2N5ZI52_MUIH1</name>
<evidence type="ECO:0000313" key="3">
    <source>
        <dbReference type="Proteomes" id="UP000234857"/>
    </source>
</evidence>
<organism evidence="2 3">
    <name type="scientific">Muiribacterium halophilum</name>
    <dbReference type="NCBI Taxonomy" id="2053465"/>
    <lineage>
        <taxon>Bacteria</taxon>
        <taxon>Candidatus Muiribacteriota</taxon>
        <taxon>Candidatus Muiribacteriia</taxon>
        <taxon>Candidatus Muiribacteriales</taxon>
        <taxon>Candidatus Muiribacteriaceae</taxon>
        <taxon>Candidatus Muiribacterium</taxon>
    </lineage>
</organism>
<accession>A0A2N5ZI52</accession>
<proteinExistence type="predicted"/>
<keyword evidence="1" id="KW-0472">Membrane</keyword>
<evidence type="ECO:0008006" key="4">
    <source>
        <dbReference type="Google" id="ProtNLM"/>
    </source>
</evidence>
<keyword evidence="1" id="KW-0812">Transmembrane</keyword>
<gene>
    <name evidence="2" type="ORF">C0601_04930</name>
</gene>
<protein>
    <recommendedName>
        <fullName evidence="4">Type II secretion system protein GspF domain-containing protein</fullName>
    </recommendedName>
</protein>
<feature type="transmembrane region" description="Helical" evidence="1">
    <location>
        <begin position="102"/>
        <end position="126"/>
    </location>
</feature>
<sequence length="279" mass="31171">MKSDIKTSFKELISFKKKMEFLQNIEIAVKAGRAFNKVAAIAGNAKFKELIDKGYMISEAMMISGHISKKDRDYLLPFENSGRLHEGIISLKQKLQNDHKSIIDLISGLAYPAFLAIAFTIINLAVNLFVYGLTFSGIINAIKSLFFSAIVFFFVFLAFNNIIQKFRKINDTLVVMHNSIITANSFNDMKRILNLRNATDYTSAAVESHLPTTMVTSISSGELSGELESTLKRLISINNQEMMTTMKATTKITGIVIYIIIALIYAAKIFSSWAGMLSF</sequence>
<reference evidence="2 3" key="1">
    <citation type="submission" date="2017-11" db="EMBL/GenBank/DDBJ databases">
        <title>Genome-resolved metagenomics identifies genetic mobility, metabolic interactions, and unexpected diversity in perchlorate-reducing communities.</title>
        <authorList>
            <person name="Barnum T.P."/>
            <person name="Figueroa I.A."/>
            <person name="Carlstrom C.I."/>
            <person name="Lucas L.N."/>
            <person name="Engelbrektson A.L."/>
            <person name="Coates J.D."/>
        </authorList>
    </citation>
    <scope>NUCLEOTIDE SEQUENCE [LARGE SCALE GENOMIC DNA]</scope>
    <source>
        <strain evidence="2">BM706</strain>
    </source>
</reference>
<feature type="transmembrane region" description="Helical" evidence="1">
    <location>
        <begin position="138"/>
        <end position="159"/>
    </location>
</feature>
<dbReference type="EMBL" id="PKTG01000064">
    <property type="protein sequence ID" value="PLX18365.1"/>
    <property type="molecule type" value="Genomic_DNA"/>
</dbReference>
<keyword evidence="1" id="KW-1133">Transmembrane helix</keyword>
<evidence type="ECO:0000256" key="1">
    <source>
        <dbReference type="SAM" id="Phobius"/>
    </source>
</evidence>
<dbReference type="Proteomes" id="UP000234857">
    <property type="component" value="Unassembled WGS sequence"/>
</dbReference>
<evidence type="ECO:0000313" key="2">
    <source>
        <dbReference type="EMBL" id="PLX18365.1"/>
    </source>
</evidence>
<comment type="caution">
    <text evidence="2">The sequence shown here is derived from an EMBL/GenBank/DDBJ whole genome shotgun (WGS) entry which is preliminary data.</text>
</comment>